<evidence type="ECO:0000256" key="1">
    <source>
        <dbReference type="ARBA" id="ARBA00005234"/>
    </source>
</evidence>
<dbReference type="PANTHER" id="PTHR34835">
    <property type="entry name" value="OS07G0283600 PROTEIN-RELATED"/>
    <property type="match status" value="1"/>
</dbReference>
<dbReference type="Gene3D" id="3.40.395.10">
    <property type="entry name" value="Adenoviral Proteinase, Chain A"/>
    <property type="match status" value="1"/>
</dbReference>
<evidence type="ECO:0000313" key="6">
    <source>
        <dbReference type="EnsemblPlants" id="AUR62037412-RA:cds"/>
    </source>
</evidence>
<evidence type="ECO:0000259" key="5">
    <source>
        <dbReference type="PROSITE" id="PS50600"/>
    </source>
</evidence>
<evidence type="ECO:0000313" key="7">
    <source>
        <dbReference type="Proteomes" id="UP000596660"/>
    </source>
</evidence>
<keyword evidence="3" id="KW-0378">Hydrolase</keyword>
<organism evidence="6 7">
    <name type="scientific">Chenopodium quinoa</name>
    <name type="common">Quinoa</name>
    <dbReference type="NCBI Taxonomy" id="63459"/>
    <lineage>
        <taxon>Eukaryota</taxon>
        <taxon>Viridiplantae</taxon>
        <taxon>Streptophyta</taxon>
        <taxon>Embryophyta</taxon>
        <taxon>Tracheophyta</taxon>
        <taxon>Spermatophyta</taxon>
        <taxon>Magnoliopsida</taxon>
        <taxon>eudicotyledons</taxon>
        <taxon>Gunneridae</taxon>
        <taxon>Pentapetalae</taxon>
        <taxon>Caryophyllales</taxon>
        <taxon>Chenopodiaceae</taxon>
        <taxon>Chenopodioideae</taxon>
        <taxon>Atripliceae</taxon>
        <taxon>Chenopodium</taxon>
    </lineage>
</organism>
<dbReference type="Gramene" id="AUR62037412-RA">
    <property type="protein sequence ID" value="AUR62037412-RA:cds"/>
    <property type="gene ID" value="AUR62037412"/>
</dbReference>
<dbReference type="Pfam" id="PF02902">
    <property type="entry name" value="Peptidase_C48"/>
    <property type="match status" value="1"/>
</dbReference>
<keyword evidence="2" id="KW-0645">Protease</keyword>
<dbReference type="InterPro" id="IPR038765">
    <property type="entry name" value="Papain-like_cys_pep_sf"/>
</dbReference>
<evidence type="ECO:0000256" key="3">
    <source>
        <dbReference type="ARBA" id="ARBA00022801"/>
    </source>
</evidence>
<reference evidence="6" key="1">
    <citation type="journal article" date="2017" name="Nature">
        <title>The genome of Chenopodium quinoa.</title>
        <authorList>
            <person name="Jarvis D.E."/>
            <person name="Ho Y.S."/>
            <person name="Lightfoot D.J."/>
            <person name="Schmoeckel S.M."/>
            <person name="Li B."/>
            <person name="Borm T.J.A."/>
            <person name="Ohyanagi H."/>
            <person name="Mineta K."/>
            <person name="Michell C.T."/>
            <person name="Saber N."/>
            <person name="Kharbatia N.M."/>
            <person name="Rupper R.R."/>
            <person name="Sharp A.R."/>
            <person name="Dally N."/>
            <person name="Boughton B.A."/>
            <person name="Woo Y.H."/>
            <person name="Gao G."/>
            <person name="Schijlen E.G.W.M."/>
            <person name="Guo X."/>
            <person name="Momin A.A."/>
            <person name="Negrao S."/>
            <person name="Al-Babili S."/>
            <person name="Gehring C."/>
            <person name="Roessner U."/>
            <person name="Jung C."/>
            <person name="Murphy K."/>
            <person name="Arold S.T."/>
            <person name="Gojobori T."/>
            <person name="van der Linden C.G."/>
            <person name="van Loo E.N."/>
            <person name="Jellen E.N."/>
            <person name="Maughan P.J."/>
            <person name="Tester M."/>
        </authorList>
    </citation>
    <scope>NUCLEOTIDE SEQUENCE [LARGE SCALE GENOMIC DNA]</scope>
    <source>
        <strain evidence="6">cv. PI 614886</strain>
    </source>
</reference>
<comment type="similarity">
    <text evidence="1">Belongs to the peptidase C48 family.</text>
</comment>
<dbReference type="PANTHER" id="PTHR34835:SF34">
    <property type="entry name" value="OS08G0555500 PROTEIN"/>
    <property type="match status" value="1"/>
</dbReference>
<dbReference type="InterPro" id="IPR003653">
    <property type="entry name" value="Peptidase_C48_C"/>
</dbReference>
<dbReference type="Proteomes" id="UP000596660">
    <property type="component" value="Unplaced"/>
</dbReference>
<evidence type="ECO:0000256" key="2">
    <source>
        <dbReference type="ARBA" id="ARBA00022670"/>
    </source>
</evidence>
<protein>
    <recommendedName>
        <fullName evidence="5">Ubiquitin-like protease family profile domain-containing protein</fullName>
    </recommendedName>
</protein>
<dbReference type="EnsemblPlants" id="AUR62037412-RA">
    <property type="protein sequence ID" value="AUR62037412-RA:cds"/>
    <property type="gene ID" value="AUR62037412"/>
</dbReference>
<evidence type="ECO:0000256" key="4">
    <source>
        <dbReference type="SAM" id="MobiDB-lite"/>
    </source>
</evidence>
<dbReference type="PROSITE" id="PS50600">
    <property type="entry name" value="ULP_PROTEASE"/>
    <property type="match status" value="1"/>
</dbReference>
<feature type="region of interest" description="Disordered" evidence="4">
    <location>
        <begin position="365"/>
        <end position="392"/>
    </location>
</feature>
<keyword evidence="7" id="KW-1185">Reference proteome</keyword>
<accession>A0A803MYQ9</accession>
<dbReference type="SUPFAM" id="SSF54001">
    <property type="entry name" value="Cysteine proteinases"/>
    <property type="match status" value="1"/>
</dbReference>
<reference evidence="6" key="2">
    <citation type="submission" date="2021-03" db="UniProtKB">
        <authorList>
            <consortium name="EnsemblPlants"/>
        </authorList>
    </citation>
    <scope>IDENTIFICATION</scope>
</reference>
<dbReference type="AlphaFoldDB" id="A0A803MYQ9"/>
<sequence length="697" mass="79288">MLSTFSPNKKKAVEEIGFGGLHLKLKTLNRQMLHWLVEHFNGGSCMFTIAAGKEFVVTKNDICDVFGLPMSEIVVPELQKNPEEGSVDKRIIQSWRLDYGLTEKQPLHLSKVESRMVDLDDGGEEFKRCFVLHAMSSFLAPTTNRTVSLNLLKAVEEVDEIKTFDWCSYVLKKLKKVVVKYKNDENAQNVSGCLLDLQIMYFHRLNFQGEKESSTLPLIQHWTDAKIKKWINLEIKAGDFGQGLLDTLTYPMSQPQIRDPVVKQTCGQGASTSGRSSRILAFELPENVMTDDEIKEISTDGFQALSDMISSRRIVSLSSDDAIAVSQTQQLLSDPHYLKLLDGLIEECNKMKSVHELLRDFYEPEGHNNDVPGDENAQNLNLNRSKDDVNGNGKGVVMNRSEDDVNGNAGPSVENASRSIIRGNKSLCSLDCGPVGVDVPFLTQFLKANARIFKNLPKLHLEILDYCLLKDDSMMRNENLVTFGMNFLIPREDMVSLVAPLRIRWCIIDCYCLYLNEKACCDSGPRKFFFGVRQSFAFLHVCENIGKGDISQAVNDLHNLWEGWVSYENPACDIMDAELIYFPVLVENHYILFVIDHTKEVVYYLDNITWRDDALEYTKELSSHLCDQMGVFLGKINHPKSSQLPSYGFQIVELEWRKEKVDNLDCGVFVMYHMFHFVGESFKLNELKTVIIHLFCL</sequence>
<dbReference type="GO" id="GO:0006508">
    <property type="term" value="P:proteolysis"/>
    <property type="evidence" value="ECO:0007669"/>
    <property type="project" value="UniProtKB-KW"/>
</dbReference>
<dbReference type="GO" id="GO:0008234">
    <property type="term" value="F:cysteine-type peptidase activity"/>
    <property type="evidence" value="ECO:0007669"/>
    <property type="project" value="InterPro"/>
</dbReference>
<name>A0A803MYQ9_CHEQI</name>
<feature type="domain" description="Ubiquitin-like protease family profile" evidence="5">
    <location>
        <begin position="487"/>
        <end position="677"/>
    </location>
</feature>
<proteinExistence type="inferred from homology"/>